<dbReference type="Proteomes" id="UP000186922">
    <property type="component" value="Unassembled WGS sequence"/>
</dbReference>
<protein>
    <submittedName>
        <fullName evidence="2">Uncharacterized protein</fullName>
    </submittedName>
</protein>
<evidence type="ECO:0000313" key="3">
    <source>
        <dbReference type="Proteomes" id="UP000186922"/>
    </source>
</evidence>
<feature type="region of interest" description="Disordered" evidence="1">
    <location>
        <begin position="187"/>
        <end position="214"/>
    </location>
</feature>
<reference evidence="2 3" key="1">
    <citation type="journal article" date="2016" name="Nat. Commun.">
        <title>Extremotolerant tardigrade genome and improved radiotolerance of human cultured cells by tardigrade-unique protein.</title>
        <authorList>
            <person name="Hashimoto T."/>
            <person name="Horikawa D.D."/>
            <person name="Saito Y."/>
            <person name="Kuwahara H."/>
            <person name="Kozuka-Hata H."/>
            <person name="Shin-I T."/>
            <person name="Minakuchi Y."/>
            <person name="Ohishi K."/>
            <person name="Motoyama A."/>
            <person name="Aizu T."/>
            <person name="Enomoto A."/>
            <person name="Kondo K."/>
            <person name="Tanaka S."/>
            <person name="Hara Y."/>
            <person name="Koshikawa S."/>
            <person name="Sagara H."/>
            <person name="Miura T."/>
            <person name="Yokobori S."/>
            <person name="Miyagawa K."/>
            <person name="Suzuki Y."/>
            <person name="Kubo T."/>
            <person name="Oyama M."/>
            <person name="Kohara Y."/>
            <person name="Fujiyama A."/>
            <person name="Arakawa K."/>
            <person name="Katayama T."/>
            <person name="Toyoda A."/>
            <person name="Kunieda T."/>
        </authorList>
    </citation>
    <scope>NUCLEOTIDE SEQUENCE [LARGE SCALE GENOMIC DNA]</scope>
    <source>
        <strain evidence="2 3">YOKOZUNA-1</strain>
    </source>
</reference>
<dbReference type="EMBL" id="BDGG01000018">
    <property type="protein sequence ID" value="GAV08661.1"/>
    <property type="molecule type" value="Genomic_DNA"/>
</dbReference>
<dbReference type="AlphaFoldDB" id="A0A1D1W5E5"/>
<organism evidence="2 3">
    <name type="scientific">Ramazzottius varieornatus</name>
    <name type="common">Water bear</name>
    <name type="synonym">Tardigrade</name>
    <dbReference type="NCBI Taxonomy" id="947166"/>
    <lineage>
        <taxon>Eukaryota</taxon>
        <taxon>Metazoa</taxon>
        <taxon>Ecdysozoa</taxon>
        <taxon>Tardigrada</taxon>
        <taxon>Eutardigrada</taxon>
        <taxon>Parachela</taxon>
        <taxon>Hypsibioidea</taxon>
        <taxon>Ramazzottiidae</taxon>
        <taxon>Ramazzottius</taxon>
    </lineage>
</organism>
<feature type="compositionally biased region" description="Polar residues" evidence="1">
    <location>
        <begin position="49"/>
        <end position="61"/>
    </location>
</feature>
<proteinExistence type="predicted"/>
<comment type="caution">
    <text evidence="2">The sequence shown here is derived from an EMBL/GenBank/DDBJ whole genome shotgun (WGS) entry which is preliminary data.</text>
</comment>
<keyword evidence="3" id="KW-1185">Reference proteome</keyword>
<feature type="region of interest" description="Disordered" evidence="1">
    <location>
        <begin position="36"/>
        <end position="61"/>
    </location>
</feature>
<sequence>MSVLTALAPRTQLAKSSPISSCAPQAPIHTSMANCTGTQQEENRRDGLSCSSQASHATTTTDQLIDSEPILSLLQKLRATTRIIRRIPKGAGMTTATSFTDKLDVLQQKSDSSWRELLLFSFAGLKQPEVKNNKKPNLITTVKNNLSRQQLDISKREKMKSKKQTAEASVKKIVEGMINDGDISGALRVLSPEDSSPASSESPDAVFKERPEDTALPPEVTVVEVVAAVRSFPNGSAGGLDGLRPQHIKDMLAGASNGATVALAEALAKLMTQMLHGKVPDNVCEVLYGASLTALKKKGGGIRPIAVGDTPRRLAGKNWE</sequence>
<dbReference type="OrthoDB" id="7485566at2759"/>
<evidence type="ECO:0000313" key="2">
    <source>
        <dbReference type="EMBL" id="GAV08661.1"/>
    </source>
</evidence>
<name>A0A1D1W5E5_RAMVA</name>
<accession>A0A1D1W5E5</accession>
<feature type="compositionally biased region" description="Low complexity" evidence="1">
    <location>
        <begin position="192"/>
        <end position="205"/>
    </location>
</feature>
<gene>
    <name evidence="2" type="primary">RvY_18323-1</name>
    <name evidence="2" type="synonym">RvY_18323.1</name>
    <name evidence="2" type="ORF">RvY_18323</name>
</gene>
<evidence type="ECO:0000256" key="1">
    <source>
        <dbReference type="SAM" id="MobiDB-lite"/>
    </source>
</evidence>